<name>A0A0C3C4K8_PILCF</name>
<dbReference type="AlphaFoldDB" id="A0A0C3C4K8"/>
<keyword evidence="4" id="KW-1185">Reference proteome</keyword>
<gene>
    <name evidence="3" type="ORF">PILCRDRAFT_818144</name>
</gene>
<evidence type="ECO:0000313" key="3">
    <source>
        <dbReference type="EMBL" id="KIM84567.1"/>
    </source>
</evidence>
<dbReference type="SUPFAM" id="SSF51412">
    <property type="entry name" value="Inosine monophosphate dehydrogenase (IMPDH)"/>
    <property type="match status" value="1"/>
</dbReference>
<dbReference type="InParanoid" id="A0A0C3C4K8"/>
<evidence type="ECO:0000313" key="4">
    <source>
        <dbReference type="Proteomes" id="UP000054166"/>
    </source>
</evidence>
<protein>
    <recommendedName>
        <fullName evidence="2">FMN-dependent dehydrogenase domain-containing protein</fullName>
    </recommendedName>
</protein>
<reference evidence="3 4" key="1">
    <citation type="submission" date="2014-04" db="EMBL/GenBank/DDBJ databases">
        <authorList>
            <consortium name="DOE Joint Genome Institute"/>
            <person name="Kuo A."/>
            <person name="Tarkka M."/>
            <person name="Buscot F."/>
            <person name="Kohler A."/>
            <person name="Nagy L.G."/>
            <person name="Floudas D."/>
            <person name="Copeland A."/>
            <person name="Barry K.W."/>
            <person name="Cichocki N."/>
            <person name="Veneault-Fourrey C."/>
            <person name="LaButti K."/>
            <person name="Lindquist E.A."/>
            <person name="Lipzen A."/>
            <person name="Lundell T."/>
            <person name="Morin E."/>
            <person name="Murat C."/>
            <person name="Sun H."/>
            <person name="Tunlid A."/>
            <person name="Henrissat B."/>
            <person name="Grigoriev I.V."/>
            <person name="Hibbett D.S."/>
            <person name="Martin F."/>
            <person name="Nordberg H.P."/>
            <person name="Cantor M.N."/>
            <person name="Hua S.X."/>
        </authorList>
    </citation>
    <scope>NUCLEOTIDE SEQUENCE [LARGE SCALE GENOMIC DNA]</scope>
    <source>
        <strain evidence="3 4">F 1598</strain>
    </source>
</reference>
<dbReference type="Gene3D" id="3.20.20.70">
    <property type="entry name" value="Aldolase class I"/>
    <property type="match status" value="1"/>
</dbReference>
<dbReference type="EMBL" id="KN832987">
    <property type="protein sequence ID" value="KIM84567.1"/>
    <property type="molecule type" value="Genomic_DNA"/>
</dbReference>
<sequence length="129" mass="14259">MAACGLYDISTGPTIENAVCRLYLKVQNRPSVLDAFNLKSLPHRPQRDKNSHRPPKTCLNLGFRAIYVSNHSGCVLDGAPTLVKILLRIRKNDPEVFDKMAVYADGGLRRGNGGIVGPRLWVLNGVRCM</sequence>
<accession>A0A0C3C4K8</accession>
<dbReference type="STRING" id="765440.A0A0C3C4K8"/>
<dbReference type="Proteomes" id="UP000054166">
    <property type="component" value="Unassembled WGS sequence"/>
</dbReference>
<dbReference type="InterPro" id="IPR000262">
    <property type="entry name" value="FMN-dep_DH"/>
</dbReference>
<reference evidence="4" key="2">
    <citation type="submission" date="2015-01" db="EMBL/GenBank/DDBJ databases">
        <title>Evolutionary Origins and Diversification of the Mycorrhizal Mutualists.</title>
        <authorList>
            <consortium name="DOE Joint Genome Institute"/>
            <consortium name="Mycorrhizal Genomics Consortium"/>
            <person name="Kohler A."/>
            <person name="Kuo A."/>
            <person name="Nagy L.G."/>
            <person name="Floudas D."/>
            <person name="Copeland A."/>
            <person name="Barry K.W."/>
            <person name="Cichocki N."/>
            <person name="Veneault-Fourrey C."/>
            <person name="LaButti K."/>
            <person name="Lindquist E.A."/>
            <person name="Lipzen A."/>
            <person name="Lundell T."/>
            <person name="Morin E."/>
            <person name="Murat C."/>
            <person name="Riley R."/>
            <person name="Ohm R."/>
            <person name="Sun H."/>
            <person name="Tunlid A."/>
            <person name="Henrissat B."/>
            <person name="Grigoriev I.V."/>
            <person name="Hibbett D.S."/>
            <person name="Martin F."/>
        </authorList>
    </citation>
    <scope>NUCLEOTIDE SEQUENCE [LARGE SCALE GENOMIC DNA]</scope>
    <source>
        <strain evidence="4">F 1598</strain>
    </source>
</reference>
<dbReference type="GO" id="GO:0016491">
    <property type="term" value="F:oxidoreductase activity"/>
    <property type="evidence" value="ECO:0007669"/>
    <property type="project" value="InterPro"/>
</dbReference>
<proteinExistence type="predicted"/>
<evidence type="ECO:0000256" key="1">
    <source>
        <dbReference type="ARBA" id="ARBA00001917"/>
    </source>
</evidence>
<comment type="cofactor">
    <cofactor evidence="1">
        <name>FMN</name>
        <dbReference type="ChEBI" id="CHEBI:58210"/>
    </cofactor>
</comment>
<dbReference type="HOGENOM" id="CLU_1949626_0_0_1"/>
<dbReference type="InterPro" id="IPR013785">
    <property type="entry name" value="Aldolase_TIM"/>
</dbReference>
<dbReference type="OrthoDB" id="1925334at2759"/>
<organism evidence="3 4">
    <name type="scientific">Piloderma croceum (strain F 1598)</name>
    <dbReference type="NCBI Taxonomy" id="765440"/>
    <lineage>
        <taxon>Eukaryota</taxon>
        <taxon>Fungi</taxon>
        <taxon>Dikarya</taxon>
        <taxon>Basidiomycota</taxon>
        <taxon>Agaricomycotina</taxon>
        <taxon>Agaricomycetes</taxon>
        <taxon>Agaricomycetidae</taxon>
        <taxon>Atheliales</taxon>
        <taxon>Atheliaceae</taxon>
        <taxon>Piloderma</taxon>
    </lineage>
</organism>
<evidence type="ECO:0000259" key="2">
    <source>
        <dbReference type="Pfam" id="PF01070"/>
    </source>
</evidence>
<dbReference type="Pfam" id="PF01070">
    <property type="entry name" value="FMN_dh"/>
    <property type="match status" value="1"/>
</dbReference>
<feature type="domain" description="FMN-dependent dehydrogenase" evidence="2">
    <location>
        <begin position="56"/>
        <end position="112"/>
    </location>
</feature>